<reference evidence="1" key="1">
    <citation type="submission" date="2018-02" db="EMBL/GenBank/DDBJ databases">
        <title>Rhizophora mucronata_Transcriptome.</title>
        <authorList>
            <person name="Meera S.P."/>
            <person name="Sreeshan A."/>
            <person name="Augustine A."/>
        </authorList>
    </citation>
    <scope>NUCLEOTIDE SEQUENCE</scope>
    <source>
        <tissue evidence="1">Leaf</tissue>
    </source>
</reference>
<dbReference type="AlphaFoldDB" id="A0A2P2QH47"/>
<organism evidence="1">
    <name type="scientific">Rhizophora mucronata</name>
    <name type="common">Asiatic mangrove</name>
    <dbReference type="NCBI Taxonomy" id="61149"/>
    <lineage>
        <taxon>Eukaryota</taxon>
        <taxon>Viridiplantae</taxon>
        <taxon>Streptophyta</taxon>
        <taxon>Embryophyta</taxon>
        <taxon>Tracheophyta</taxon>
        <taxon>Spermatophyta</taxon>
        <taxon>Magnoliopsida</taxon>
        <taxon>eudicotyledons</taxon>
        <taxon>Gunneridae</taxon>
        <taxon>Pentapetalae</taxon>
        <taxon>rosids</taxon>
        <taxon>fabids</taxon>
        <taxon>Malpighiales</taxon>
        <taxon>Rhizophoraceae</taxon>
        <taxon>Rhizophora</taxon>
    </lineage>
</organism>
<accession>A0A2P2QH47</accession>
<protein>
    <submittedName>
        <fullName evidence="1">Uncharacterized protein</fullName>
    </submittedName>
</protein>
<sequence length="50" mass="5962">MIRKEDVRDQILNQSNPSRIRYFDLPMTITEPHSFCGLSLRIQPQFSLLR</sequence>
<dbReference type="EMBL" id="GGEC01085846">
    <property type="protein sequence ID" value="MBX66330.1"/>
    <property type="molecule type" value="Transcribed_RNA"/>
</dbReference>
<proteinExistence type="predicted"/>
<evidence type="ECO:0000313" key="1">
    <source>
        <dbReference type="EMBL" id="MBX66330.1"/>
    </source>
</evidence>
<name>A0A2P2QH47_RHIMU</name>